<dbReference type="PANTHER" id="PTHR30136:SF35">
    <property type="entry name" value="HTH-TYPE TRANSCRIPTIONAL REGULATOR RV1719"/>
    <property type="match status" value="1"/>
</dbReference>
<keyword evidence="3" id="KW-0804">Transcription</keyword>
<evidence type="ECO:0000313" key="7">
    <source>
        <dbReference type="Proteomes" id="UP000035159"/>
    </source>
</evidence>
<dbReference type="RefSeq" id="WP_047754187.1">
    <property type="nucleotide sequence ID" value="NZ_CAJUHA010000013.1"/>
</dbReference>
<dbReference type="Proteomes" id="UP000035159">
    <property type="component" value="Chromosome"/>
</dbReference>
<dbReference type="InterPro" id="IPR005471">
    <property type="entry name" value="Tscrpt_reg_IclR_N"/>
</dbReference>
<evidence type="ECO:0000256" key="3">
    <source>
        <dbReference type="ARBA" id="ARBA00023163"/>
    </source>
</evidence>
<dbReference type="InterPro" id="IPR029016">
    <property type="entry name" value="GAF-like_dom_sf"/>
</dbReference>
<dbReference type="EMBL" id="CP011232">
    <property type="protein sequence ID" value="AKI97052.1"/>
    <property type="molecule type" value="Genomic_DNA"/>
</dbReference>
<name>A0A0G2Z680_9BACT</name>
<dbReference type="SMART" id="SM00346">
    <property type="entry name" value="HTH_ICLR"/>
    <property type="match status" value="1"/>
</dbReference>
<dbReference type="GO" id="GO:0045892">
    <property type="term" value="P:negative regulation of DNA-templated transcription"/>
    <property type="evidence" value="ECO:0007669"/>
    <property type="project" value="TreeGrafter"/>
</dbReference>
<sequence length="252" mass="28333">MISLQSLERFISILESFSTEKPELSLGELVEKTNLPKPTVYRIAEAMVKYNILNKDRKTLRYKIGVRLFELGSIYLASMELRDLAFPYLDWLHQQTGESIHLGILDGNEVVSIEGLESAHSLRLKVWIGKRAPLHCTAIGKAILAFLPPDRQDRIISKISLNAFTKRTITTRGKLKTELQKIKEEGLAWDLGEHEEGIQCIGAPVFDRKGEVVASVSISGPAVRMTEQKIKEYIPLLLKATNDISKKLGYSS</sequence>
<keyword evidence="2" id="KW-0238">DNA-binding</keyword>
<evidence type="ECO:0000259" key="4">
    <source>
        <dbReference type="PROSITE" id="PS51077"/>
    </source>
</evidence>
<dbReference type="InterPro" id="IPR014757">
    <property type="entry name" value="Tscrpt_reg_IclR_C"/>
</dbReference>
<organism evidence="6 7">
    <name type="scientific">Kosmotoga pacifica</name>
    <dbReference type="NCBI Taxonomy" id="1330330"/>
    <lineage>
        <taxon>Bacteria</taxon>
        <taxon>Thermotogati</taxon>
        <taxon>Thermotogota</taxon>
        <taxon>Thermotogae</taxon>
        <taxon>Kosmotogales</taxon>
        <taxon>Kosmotogaceae</taxon>
        <taxon>Kosmotoga</taxon>
    </lineage>
</organism>
<evidence type="ECO:0000256" key="1">
    <source>
        <dbReference type="ARBA" id="ARBA00023015"/>
    </source>
</evidence>
<keyword evidence="1" id="KW-0805">Transcription regulation</keyword>
<dbReference type="PATRIC" id="fig|1330330.3.peg.715"/>
<dbReference type="InterPro" id="IPR036388">
    <property type="entry name" value="WH-like_DNA-bd_sf"/>
</dbReference>
<dbReference type="InterPro" id="IPR036390">
    <property type="entry name" value="WH_DNA-bd_sf"/>
</dbReference>
<feature type="domain" description="IclR-ED" evidence="5">
    <location>
        <begin position="67"/>
        <end position="250"/>
    </location>
</feature>
<dbReference type="STRING" id="1330330.IX53_03555"/>
<gene>
    <name evidence="6" type="ORF">IX53_03555</name>
</gene>
<dbReference type="InterPro" id="IPR050707">
    <property type="entry name" value="HTH_MetabolicPath_Reg"/>
</dbReference>
<dbReference type="PROSITE" id="PS51077">
    <property type="entry name" value="HTH_ICLR"/>
    <property type="match status" value="1"/>
</dbReference>
<dbReference type="GO" id="GO:0003700">
    <property type="term" value="F:DNA-binding transcription factor activity"/>
    <property type="evidence" value="ECO:0007669"/>
    <property type="project" value="TreeGrafter"/>
</dbReference>
<accession>A0A0G2Z680</accession>
<reference evidence="6 7" key="1">
    <citation type="submission" date="2015-04" db="EMBL/GenBank/DDBJ databases">
        <title>Complete Genome Sequence of Kosmotoga pacifica SLHLJ1.</title>
        <authorList>
            <person name="Jiang L.J."/>
            <person name="Shao Z.Z."/>
            <person name="Jebbar M."/>
        </authorList>
    </citation>
    <scope>NUCLEOTIDE SEQUENCE [LARGE SCALE GENOMIC DNA]</scope>
    <source>
        <strain evidence="6 7">SLHLJ1</strain>
    </source>
</reference>
<evidence type="ECO:0000259" key="5">
    <source>
        <dbReference type="PROSITE" id="PS51078"/>
    </source>
</evidence>
<protein>
    <submittedName>
        <fullName evidence="6">Transcriptional regulator, IclR family protein</fullName>
    </submittedName>
</protein>
<dbReference type="SUPFAM" id="SSF46785">
    <property type="entry name" value="Winged helix' DNA-binding domain"/>
    <property type="match status" value="1"/>
</dbReference>
<dbReference type="Gene3D" id="3.30.450.40">
    <property type="match status" value="1"/>
</dbReference>
<dbReference type="Pfam" id="PF01614">
    <property type="entry name" value="IclR_C"/>
    <property type="match status" value="1"/>
</dbReference>
<proteinExistence type="predicted"/>
<dbReference type="GO" id="GO:0003677">
    <property type="term" value="F:DNA binding"/>
    <property type="evidence" value="ECO:0007669"/>
    <property type="project" value="UniProtKB-KW"/>
</dbReference>
<evidence type="ECO:0000313" key="6">
    <source>
        <dbReference type="EMBL" id="AKI97052.1"/>
    </source>
</evidence>
<feature type="domain" description="HTH iclR-type" evidence="4">
    <location>
        <begin position="4"/>
        <end position="66"/>
    </location>
</feature>
<dbReference type="PROSITE" id="PS51078">
    <property type="entry name" value="ICLR_ED"/>
    <property type="match status" value="1"/>
</dbReference>
<dbReference type="Pfam" id="PF09339">
    <property type="entry name" value="HTH_IclR"/>
    <property type="match status" value="1"/>
</dbReference>
<keyword evidence="7" id="KW-1185">Reference proteome</keyword>
<dbReference type="AlphaFoldDB" id="A0A0G2Z680"/>
<dbReference type="KEGG" id="kpf:IX53_03555"/>
<dbReference type="Gene3D" id="1.10.10.10">
    <property type="entry name" value="Winged helix-like DNA-binding domain superfamily/Winged helix DNA-binding domain"/>
    <property type="match status" value="1"/>
</dbReference>
<evidence type="ECO:0000256" key="2">
    <source>
        <dbReference type="ARBA" id="ARBA00023125"/>
    </source>
</evidence>
<dbReference type="PANTHER" id="PTHR30136">
    <property type="entry name" value="HELIX-TURN-HELIX TRANSCRIPTIONAL REGULATOR, ICLR FAMILY"/>
    <property type="match status" value="1"/>
</dbReference>
<dbReference type="SUPFAM" id="SSF55781">
    <property type="entry name" value="GAF domain-like"/>
    <property type="match status" value="1"/>
</dbReference>